<dbReference type="AlphaFoldDB" id="A0A3A1U1Z6"/>
<reference evidence="3" key="1">
    <citation type="submission" date="2018-09" db="EMBL/GenBank/DDBJ databases">
        <authorList>
            <person name="Kim I."/>
        </authorList>
    </citation>
    <scope>NUCLEOTIDE SEQUENCE [LARGE SCALE GENOMIC DNA]</scope>
    <source>
        <strain evidence="3">DD4a</strain>
    </source>
</reference>
<accession>A0A3A1U1Z6</accession>
<evidence type="ECO:0000256" key="1">
    <source>
        <dbReference type="SAM" id="MobiDB-lite"/>
    </source>
</evidence>
<comment type="caution">
    <text evidence="2">The sequence shown here is derived from an EMBL/GenBank/DDBJ whole genome shotgun (WGS) entry which is preliminary data.</text>
</comment>
<dbReference type="Proteomes" id="UP000265742">
    <property type="component" value="Unassembled WGS sequence"/>
</dbReference>
<feature type="compositionally biased region" description="Basic and acidic residues" evidence="1">
    <location>
        <begin position="12"/>
        <end position="21"/>
    </location>
</feature>
<evidence type="ECO:0000313" key="3">
    <source>
        <dbReference type="Proteomes" id="UP000265742"/>
    </source>
</evidence>
<organism evidence="2 3">
    <name type="scientific">Amnibacterium setariae</name>
    <dbReference type="NCBI Taxonomy" id="2306585"/>
    <lineage>
        <taxon>Bacteria</taxon>
        <taxon>Bacillati</taxon>
        <taxon>Actinomycetota</taxon>
        <taxon>Actinomycetes</taxon>
        <taxon>Micrococcales</taxon>
        <taxon>Microbacteriaceae</taxon>
        <taxon>Amnibacterium</taxon>
    </lineage>
</organism>
<evidence type="ECO:0000313" key="2">
    <source>
        <dbReference type="EMBL" id="RIX30874.1"/>
    </source>
</evidence>
<sequence>MSGKSPTAALDRAVETLRRDPDPLTRLDSVRRARERLEQLEAEAVRDARAAGATWKSIGALYGLSKQGAQQRFGTEPRGDG</sequence>
<dbReference type="EMBL" id="QXTG01000001">
    <property type="protein sequence ID" value="RIX30874.1"/>
    <property type="molecule type" value="Genomic_DNA"/>
</dbReference>
<dbReference type="RefSeq" id="WP_119481236.1">
    <property type="nucleotide sequence ID" value="NZ_QXTG01000001.1"/>
</dbReference>
<protein>
    <submittedName>
        <fullName evidence="2">Uncharacterized protein</fullName>
    </submittedName>
</protein>
<proteinExistence type="predicted"/>
<name>A0A3A1U1Z6_9MICO</name>
<gene>
    <name evidence="2" type="ORF">D1781_05640</name>
</gene>
<feature type="region of interest" description="Disordered" evidence="1">
    <location>
        <begin position="1"/>
        <end position="21"/>
    </location>
</feature>
<keyword evidence="3" id="KW-1185">Reference proteome</keyword>